<sequence>MTESRRQGALGLALVLPPLCLLFFLVVVPAVTAVVETLAPGPGGSAGLTVARYAEVLSAKVIRTDIAFSVVVTLISVAAVFVLGYPLALYLRFSPGRLASLLAVVFTIPLFVPVVIASFAMITFLVNHGLVSTVLYRLGIETFPPLVYNATGIVLTEVWASLPFAVLILGAGLQAIDDSLIDSARDVGAGRVRTFATIILPLNAIPTRITLTLLFISVFGSFTIPYLVGGNAPQMLGVTMTNYLTQYLRRTDAVTMAVLAFVIAAAVGVVYVASVSRRERDV</sequence>
<feature type="transmembrane region" description="Helical" evidence="8">
    <location>
        <begin position="98"/>
        <end position="126"/>
    </location>
</feature>
<evidence type="ECO:0000256" key="6">
    <source>
        <dbReference type="ARBA" id="ARBA00022989"/>
    </source>
</evidence>
<feature type="transmembrane region" description="Helical" evidence="8">
    <location>
        <begin position="146"/>
        <end position="169"/>
    </location>
</feature>
<keyword evidence="6 8" id="KW-1133">Transmembrane helix</keyword>
<evidence type="ECO:0000256" key="3">
    <source>
        <dbReference type="ARBA" id="ARBA00022448"/>
    </source>
</evidence>
<keyword evidence="7 8" id="KW-0472">Membrane</keyword>
<dbReference type="AlphaFoldDB" id="A0A537J951"/>
<evidence type="ECO:0000256" key="2">
    <source>
        <dbReference type="ARBA" id="ARBA00007069"/>
    </source>
</evidence>
<evidence type="ECO:0000313" key="11">
    <source>
        <dbReference type="Proteomes" id="UP000320048"/>
    </source>
</evidence>
<dbReference type="EMBL" id="VBAO01000243">
    <property type="protein sequence ID" value="TMI80079.1"/>
    <property type="molecule type" value="Genomic_DNA"/>
</dbReference>
<feature type="domain" description="ABC transmembrane type-1" evidence="9">
    <location>
        <begin position="66"/>
        <end position="271"/>
    </location>
</feature>
<evidence type="ECO:0000256" key="8">
    <source>
        <dbReference type="RuleBase" id="RU363032"/>
    </source>
</evidence>
<evidence type="ECO:0000313" key="10">
    <source>
        <dbReference type="EMBL" id="TMI80079.1"/>
    </source>
</evidence>
<dbReference type="InterPro" id="IPR000515">
    <property type="entry name" value="MetI-like"/>
</dbReference>
<evidence type="ECO:0000259" key="9">
    <source>
        <dbReference type="PROSITE" id="PS50928"/>
    </source>
</evidence>
<dbReference type="Proteomes" id="UP000320048">
    <property type="component" value="Unassembled WGS sequence"/>
</dbReference>
<dbReference type="CDD" id="cd06261">
    <property type="entry name" value="TM_PBP2"/>
    <property type="match status" value="1"/>
</dbReference>
<dbReference type="PROSITE" id="PS50928">
    <property type="entry name" value="ABC_TM1"/>
    <property type="match status" value="1"/>
</dbReference>
<feature type="transmembrane region" description="Helical" evidence="8">
    <location>
        <begin position="209"/>
        <end position="228"/>
    </location>
</feature>
<evidence type="ECO:0000256" key="5">
    <source>
        <dbReference type="ARBA" id="ARBA00022692"/>
    </source>
</evidence>
<proteinExistence type="inferred from homology"/>
<dbReference type="GO" id="GO:0055085">
    <property type="term" value="P:transmembrane transport"/>
    <property type="evidence" value="ECO:0007669"/>
    <property type="project" value="InterPro"/>
</dbReference>
<evidence type="ECO:0000256" key="4">
    <source>
        <dbReference type="ARBA" id="ARBA00022475"/>
    </source>
</evidence>
<dbReference type="GO" id="GO:0005886">
    <property type="term" value="C:plasma membrane"/>
    <property type="evidence" value="ECO:0007669"/>
    <property type="project" value="UniProtKB-SubCell"/>
</dbReference>
<dbReference type="InterPro" id="IPR035906">
    <property type="entry name" value="MetI-like_sf"/>
</dbReference>
<name>A0A537J951_9BACT</name>
<evidence type="ECO:0000256" key="7">
    <source>
        <dbReference type="ARBA" id="ARBA00023136"/>
    </source>
</evidence>
<accession>A0A537J951</accession>
<keyword evidence="4" id="KW-1003">Cell membrane</keyword>
<comment type="caution">
    <text evidence="10">The sequence shown here is derived from an EMBL/GenBank/DDBJ whole genome shotgun (WGS) entry which is preliminary data.</text>
</comment>
<organism evidence="10 11">
    <name type="scientific">Candidatus Segetimicrobium genomatis</name>
    <dbReference type="NCBI Taxonomy" id="2569760"/>
    <lineage>
        <taxon>Bacteria</taxon>
        <taxon>Bacillati</taxon>
        <taxon>Candidatus Sysuimicrobiota</taxon>
        <taxon>Candidatus Sysuimicrobiia</taxon>
        <taxon>Candidatus Sysuimicrobiales</taxon>
        <taxon>Candidatus Segetimicrobiaceae</taxon>
        <taxon>Candidatus Segetimicrobium</taxon>
    </lineage>
</organism>
<keyword evidence="3 8" id="KW-0813">Transport</keyword>
<feature type="transmembrane region" description="Helical" evidence="8">
    <location>
        <begin position="253"/>
        <end position="273"/>
    </location>
</feature>
<dbReference type="PANTHER" id="PTHR42929:SF1">
    <property type="entry name" value="INNER MEMBRANE ABC TRANSPORTER PERMEASE PROTEIN YDCU-RELATED"/>
    <property type="match status" value="1"/>
</dbReference>
<dbReference type="Pfam" id="PF00528">
    <property type="entry name" value="BPD_transp_1"/>
    <property type="match status" value="1"/>
</dbReference>
<comment type="similarity">
    <text evidence="2">Belongs to the binding-protein-dependent transport system permease family. CysTW subfamily.</text>
</comment>
<dbReference type="SUPFAM" id="SSF161098">
    <property type="entry name" value="MetI-like"/>
    <property type="match status" value="1"/>
</dbReference>
<dbReference type="Gene3D" id="1.10.3720.10">
    <property type="entry name" value="MetI-like"/>
    <property type="match status" value="1"/>
</dbReference>
<protein>
    <submittedName>
        <fullName evidence="10">ABC transporter permease subunit</fullName>
    </submittedName>
</protein>
<dbReference type="PANTHER" id="PTHR42929">
    <property type="entry name" value="INNER MEMBRANE ABC TRANSPORTER PERMEASE PROTEIN YDCU-RELATED-RELATED"/>
    <property type="match status" value="1"/>
</dbReference>
<keyword evidence="5 8" id="KW-0812">Transmembrane</keyword>
<reference evidence="10 11" key="1">
    <citation type="journal article" date="2019" name="Nat. Microbiol.">
        <title>Mediterranean grassland soil C-N compound turnover is dependent on rainfall and depth, and is mediated by genomically divergent microorganisms.</title>
        <authorList>
            <person name="Diamond S."/>
            <person name="Andeer P.F."/>
            <person name="Li Z."/>
            <person name="Crits-Christoph A."/>
            <person name="Burstein D."/>
            <person name="Anantharaman K."/>
            <person name="Lane K.R."/>
            <person name="Thomas B.C."/>
            <person name="Pan C."/>
            <person name="Northen T.R."/>
            <person name="Banfield J.F."/>
        </authorList>
    </citation>
    <scope>NUCLEOTIDE SEQUENCE [LARGE SCALE GENOMIC DNA]</scope>
    <source>
        <strain evidence="10">NP_7</strain>
    </source>
</reference>
<gene>
    <name evidence="10" type="ORF">E6H04_09290</name>
</gene>
<comment type="subcellular location">
    <subcellularLocation>
        <location evidence="1 8">Cell membrane</location>
        <topology evidence="1 8">Multi-pass membrane protein</topology>
    </subcellularLocation>
</comment>
<feature type="transmembrane region" description="Helical" evidence="8">
    <location>
        <begin position="66"/>
        <end position="91"/>
    </location>
</feature>
<evidence type="ECO:0000256" key="1">
    <source>
        <dbReference type="ARBA" id="ARBA00004651"/>
    </source>
</evidence>